<dbReference type="KEGG" id="pbap:Pla133_09450"/>
<protein>
    <submittedName>
        <fullName evidence="2">Uncharacterized protein</fullName>
    </submittedName>
</protein>
<sequence>MQPRRDALESLVRQVRVLERGAERPERPPLATGWPGVDRLLGQGAGGEVGGGLARGAVHEWLGLDTPRLAHGAGAESTRGGKVGWTPPLFLLAHLAWRALTAQGELEASGARDERWVLWIGRRVWPYPRTLTREGGLLECAAKCVDATRSTAPLEGARFELELGDAPRARPGGATSARALLDRSLFIDPPDRKGLLWAVDAALRCPSVAAVVADGSNLTMPASRRLQLAAEAGSGLCLLAKPPDEIRQLSAAATRWRVRRGGPVSAAVSTRDEDPDDLTTDPLDPNDRPRWELELVRCKAGFARVTVGIDGACVRARPGISRRGPDRAPEMRPATPRGHRPVGTSARNGSLGS</sequence>
<dbReference type="EMBL" id="CP036287">
    <property type="protein sequence ID" value="QDU65879.1"/>
    <property type="molecule type" value="Genomic_DNA"/>
</dbReference>
<accession>A0A518BFW8</accession>
<gene>
    <name evidence="2" type="ORF">Pla133_09450</name>
</gene>
<evidence type="ECO:0000256" key="1">
    <source>
        <dbReference type="SAM" id="MobiDB-lite"/>
    </source>
</evidence>
<keyword evidence="3" id="KW-1185">Reference proteome</keyword>
<dbReference type="AlphaFoldDB" id="A0A518BFW8"/>
<dbReference type="Proteomes" id="UP000316921">
    <property type="component" value="Chromosome"/>
</dbReference>
<dbReference type="RefSeq" id="WP_145062918.1">
    <property type="nucleotide sequence ID" value="NZ_CP036287.1"/>
</dbReference>
<name>A0A518BFW8_9BACT</name>
<dbReference type="SUPFAM" id="SSF52540">
    <property type="entry name" value="P-loop containing nucleoside triphosphate hydrolases"/>
    <property type="match status" value="1"/>
</dbReference>
<evidence type="ECO:0000313" key="2">
    <source>
        <dbReference type="EMBL" id="QDU65879.1"/>
    </source>
</evidence>
<proteinExistence type="predicted"/>
<evidence type="ECO:0000313" key="3">
    <source>
        <dbReference type="Proteomes" id="UP000316921"/>
    </source>
</evidence>
<dbReference type="Gene3D" id="3.40.50.300">
    <property type="entry name" value="P-loop containing nucleotide triphosphate hydrolases"/>
    <property type="match status" value="1"/>
</dbReference>
<reference evidence="2 3" key="1">
    <citation type="submission" date="2019-02" db="EMBL/GenBank/DDBJ databases">
        <title>Deep-cultivation of Planctomycetes and their phenomic and genomic characterization uncovers novel biology.</title>
        <authorList>
            <person name="Wiegand S."/>
            <person name="Jogler M."/>
            <person name="Boedeker C."/>
            <person name="Pinto D."/>
            <person name="Vollmers J."/>
            <person name="Rivas-Marin E."/>
            <person name="Kohn T."/>
            <person name="Peeters S.H."/>
            <person name="Heuer A."/>
            <person name="Rast P."/>
            <person name="Oberbeckmann S."/>
            <person name="Bunk B."/>
            <person name="Jeske O."/>
            <person name="Meyerdierks A."/>
            <person name="Storesund J.E."/>
            <person name="Kallscheuer N."/>
            <person name="Luecker S."/>
            <person name="Lage O.M."/>
            <person name="Pohl T."/>
            <person name="Merkel B.J."/>
            <person name="Hornburger P."/>
            <person name="Mueller R.-W."/>
            <person name="Bruemmer F."/>
            <person name="Labrenz M."/>
            <person name="Spormann A.M."/>
            <person name="Op den Camp H."/>
            <person name="Overmann J."/>
            <person name="Amann R."/>
            <person name="Jetten M.S.M."/>
            <person name="Mascher T."/>
            <person name="Medema M.H."/>
            <person name="Devos D.P."/>
            <person name="Kaster A.-K."/>
            <person name="Ovreas L."/>
            <person name="Rohde M."/>
            <person name="Galperin M.Y."/>
            <person name="Jogler C."/>
        </authorList>
    </citation>
    <scope>NUCLEOTIDE SEQUENCE [LARGE SCALE GENOMIC DNA]</scope>
    <source>
        <strain evidence="2 3">Pla133</strain>
    </source>
</reference>
<feature type="region of interest" description="Disordered" evidence="1">
    <location>
        <begin position="260"/>
        <end position="287"/>
    </location>
</feature>
<dbReference type="InterPro" id="IPR027417">
    <property type="entry name" value="P-loop_NTPase"/>
</dbReference>
<feature type="region of interest" description="Disordered" evidence="1">
    <location>
        <begin position="316"/>
        <end position="353"/>
    </location>
</feature>
<organism evidence="2 3">
    <name type="scientific">Engelhardtia mirabilis</name>
    <dbReference type="NCBI Taxonomy" id="2528011"/>
    <lineage>
        <taxon>Bacteria</taxon>
        <taxon>Pseudomonadati</taxon>
        <taxon>Planctomycetota</taxon>
        <taxon>Planctomycetia</taxon>
        <taxon>Planctomycetia incertae sedis</taxon>
        <taxon>Engelhardtia</taxon>
    </lineage>
</organism>